<keyword evidence="2" id="KW-0812">Transmembrane</keyword>
<feature type="region of interest" description="Disordered" evidence="1">
    <location>
        <begin position="482"/>
        <end position="506"/>
    </location>
</feature>
<evidence type="ECO:0000313" key="4">
    <source>
        <dbReference type="Proteomes" id="UP000813427"/>
    </source>
</evidence>
<reference evidence="3" key="1">
    <citation type="journal article" date="2021" name="Nat. Commun.">
        <title>Genetic determinants of endophytism in the Arabidopsis root mycobiome.</title>
        <authorList>
            <person name="Mesny F."/>
            <person name="Miyauchi S."/>
            <person name="Thiergart T."/>
            <person name="Pickel B."/>
            <person name="Atanasova L."/>
            <person name="Karlsson M."/>
            <person name="Huettel B."/>
            <person name="Barry K.W."/>
            <person name="Haridas S."/>
            <person name="Chen C."/>
            <person name="Bauer D."/>
            <person name="Andreopoulos W."/>
            <person name="Pangilinan J."/>
            <person name="LaButti K."/>
            <person name="Riley R."/>
            <person name="Lipzen A."/>
            <person name="Clum A."/>
            <person name="Drula E."/>
            <person name="Henrissat B."/>
            <person name="Kohler A."/>
            <person name="Grigoriev I.V."/>
            <person name="Martin F.M."/>
            <person name="Hacquard S."/>
        </authorList>
    </citation>
    <scope>NUCLEOTIDE SEQUENCE</scope>
    <source>
        <strain evidence="3">MPI-SDFR-AT-0068</strain>
    </source>
</reference>
<evidence type="ECO:0000313" key="3">
    <source>
        <dbReference type="EMBL" id="KAH7241566.1"/>
    </source>
</evidence>
<keyword evidence="4" id="KW-1185">Reference proteome</keyword>
<evidence type="ECO:0000256" key="1">
    <source>
        <dbReference type="SAM" id="MobiDB-lite"/>
    </source>
</evidence>
<feature type="region of interest" description="Disordered" evidence="1">
    <location>
        <begin position="1"/>
        <end position="30"/>
    </location>
</feature>
<evidence type="ECO:0000256" key="2">
    <source>
        <dbReference type="SAM" id="Phobius"/>
    </source>
</evidence>
<feature type="compositionally biased region" description="Polar residues" evidence="1">
    <location>
        <begin position="1"/>
        <end position="13"/>
    </location>
</feature>
<feature type="transmembrane region" description="Helical" evidence="2">
    <location>
        <begin position="445"/>
        <end position="467"/>
    </location>
</feature>
<organism evidence="3 4">
    <name type="scientific">Fusarium tricinctum</name>
    <dbReference type="NCBI Taxonomy" id="61284"/>
    <lineage>
        <taxon>Eukaryota</taxon>
        <taxon>Fungi</taxon>
        <taxon>Dikarya</taxon>
        <taxon>Ascomycota</taxon>
        <taxon>Pezizomycotina</taxon>
        <taxon>Sordariomycetes</taxon>
        <taxon>Hypocreomycetidae</taxon>
        <taxon>Hypocreales</taxon>
        <taxon>Nectriaceae</taxon>
        <taxon>Fusarium</taxon>
        <taxon>Fusarium tricinctum species complex</taxon>
    </lineage>
</organism>
<dbReference type="AlphaFoldDB" id="A0A8K0RQE5"/>
<name>A0A8K0RQE5_9HYPO</name>
<proteinExistence type="predicted"/>
<gene>
    <name evidence="3" type="ORF">BKA59DRAFT_456156</name>
</gene>
<accession>A0A8K0RQE5</accession>
<sequence>MYNHCQSMSTLSPESAAGTQGPAGTASSTSQWPLNSTCFDQLLDYEHDVADAFKDIEKNQLSSDTSIYTLQFEQEFSSEPRTPNRRKHVMRAVQDRGTSGFRLCTIGLLAVSKVPLGTETESATAPSRSHGRLRISSKAFRLLLSSSNVPVAFVTALARPYMVCGTGFRNMSPESWDHWCLIPVRTIVPCKAQAKEHTKSTAGSNQLDPFHYIHFLLDHRLRDLIREPLKCIRGVVRHASGKGLAINPHFVHLIHLSSALRWWNNVLLCFNQELVMHEKQLQKETAADTSTFSPQSKEMNTSLHTMAAHLHRYKSELNRVESILCELQSAKFSIADQSSNPKSNMPQDSLKIDHLMSQLNAIRGFADELERKFQNILALAILTAAQEDNKLSQNIDLQSHELAKSMKKDSIAMKTELRLQLTLTEAIFAMPFFNENEYLKAPTQVWIWTVLTVVFTLFAFAMFAHIISRQTGRIPLMGRIRKDEESGEGQGIPLSNQSPTAAAPTA</sequence>
<comment type="caution">
    <text evidence="3">The sequence shown here is derived from an EMBL/GenBank/DDBJ whole genome shotgun (WGS) entry which is preliminary data.</text>
</comment>
<dbReference type="EMBL" id="JAGPXF010000005">
    <property type="protein sequence ID" value="KAH7241566.1"/>
    <property type="molecule type" value="Genomic_DNA"/>
</dbReference>
<protein>
    <submittedName>
        <fullName evidence="3">Uncharacterized protein</fullName>
    </submittedName>
</protein>
<keyword evidence="2" id="KW-1133">Transmembrane helix</keyword>
<dbReference type="Proteomes" id="UP000813427">
    <property type="component" value="Unassembled WGS sequence"/>
</dbReference>
<dbReference type="OrthoDB" id="3561681at2759"/>
<keyword evidence="2" id="KW-0472">Membrane</keyword>